<dbReference type="EMBL" id="CACVKT020008376">
    <property type="protein sequence ID" value="CAC5415020.1"/>
    <property type="molecule type" value="Genomic_DNA"/>
</dbReference>
<dbReference type="AlphaFoldDB" id="A0A6J8E3G2"/>
<dbReference type="PROSITE" id="PS50262">
    <property type="entry name" value="G_PROTEIN_RECEP_F1_2"/>
    <property type="match status" value="1"/>
</dbReference>
<feature type="chain" id="PRO_5027103288" description="G-protein coupled receptors family 1 profile domain-containing protein" evidence="6">
    <location>
        <begin position="20"/>
        <end position="232"/>
    </location>
</feature>
<protein>
    <recommendedName>
        <fullName evidence="7">G-protein coupled receptors family 1 profile domain-containing protein</fullName>
    </recommendedName>
</protein>
<evidence type="ECO:0000256" key="4">
    <source>
        <dbReference type="ARBA" id="ARBA00023136"/>
    </source>
</evidence>
<evidence type="ECO:0000256" key="6">
    <source>
        <dbReference type="SAM" id="SignalP"/>
    </source>
</evidence>
<keyword evidence="2 5" id="KW-0812">Transmembrane</keyword>
<evidence type="ECO:0000256" key="5">
    <source>
        <dbReference type="SAM" id="Phobius"/>
    </source>
</evidence>
<evidence type="ECO:0000256" key="2">
    <source>
        <dbReference type="ARBA" id="ARBA00022692"/>
    </source>
</evidence>
<feature type="domain" description="G-protein coupled receptors family 1 profile" evidence="7">
    <location>
        <begin position="1"/>
        <end position="192"/>
    </location>
</feature>
<gene>
    <name evidence="8" type="ORF">MCOR_47744</name>
</gene>
<organism evidence="8 9">
    <name type="scientific">Mytilus coruscus</name>
    <name type="common">Sea mussel</name>
    <dbReference type="NCBI Taxonomy" id="42192"/>
    <lineage>
        <taxon>Eukaryota</taxon>
        <taxon>Metazoa</taxon>
        <taxon>Spiralia</taxon>
        <taxon>Lophotrochozoa</taxon>
        <taxon>Mollusca</taxon>
        <taxon>Bivalvia</taxon>
        <taxon>Autobranchia</taxon>
        <taxon>Pteriomorphia</taxon>
        <taxon>Mytilida</taxon>
        <taxon>Mytiloidea</taxon>
        <taxon>Mytilidae</taxon>
        <taxon>Mytilinae</taxon>
        <taxon>Mytilus</taxon>
    </lineage>
</organism>
<name>A0A6J8E3G2_MYTCO</name>
<evidence type="ECO:0000313" key="9">
    <source>
        <dbReference type="Proteomes" id="UP000507470"/>
    </source>
</evidence>
<reference evidence="8 9" key="1">
    <citation type="submission" date="2020-06" db="EMBL/GenBank/DDBJ databases">
        <authorList>
            <person name="Li R."/>
            <person name="Bekaert M."/>
        </authorList>
    </citation>
    <scope>NUCLEOTIDE SEQUENCE [LARGE SCALE GENOMIC DNA]</scope>
    <source>
        <strain evidence="9">wild</strain>
    </source>
</reference>
<keyword evidence="9" id="KW-1185">Reference proteome</keyword>
<sequence>MIHCSLLMTFFMCLQRLNATFRASTRILKIFTSNIAVGLGLLLVHVYVLCRFVLEFNHVNRTKTQGEPYPCELQYYTQQTFSLYMEIPNLVFVTLTWSCYAVVILRIYKSQRKTVGIEGLTEFQIKQKRKASLRMRYNFLTLGCIIVVTACSISPRSVYGMYSYISESKNSEVIKTTNELLLLNPLIDPFLYIFRDKKIHQRLICKCFKSNKTTPISIDVQPTITDRMRKDQ</sequence>
<evidence type="ECO:0000259" key="7">
    <source>
        <dbReference type="PROSITE" id="PS50262"/>
    </source>
</evidence>
<keyword evidence="4 5" id="KW-0472">Membrane</keyword>
<dbReference type="SUPFAM" id="SSF81321">
    <property type="entry name" value="Family A G protein-coupled receptor-like"/>
    <property type="match status" value="1"/>
</dbReference>
<keyword evidence="3 5" id="KW-1133">Transmembrane helix</keyword>
<feature type="signal peptide" evidence="6">
    <location>
        <begin position="1"/>
        <end position="19"/>
    </location>
</feature>
<proteinExistence type="predicted"/>
<evidence type="ECO:0000256" key="1">
    <source>
        <dbReference type="ARBA" id="ARBA00004370"/>
    </source>
</evidence>
<accession>A0A6J8E3G2</accession>
<dbReference type="InterPro" id="IPR017452">
    <property type="entry name" value="GPCR_Rhodpsn_7TM"/>
</dbReference>
<feature type="transmembrane region" description="Helical" evidence="5">
    <location>
        <begin position="35"/>
        <end position="54"/>
    </location>
</feature>
<dbReference type="Gene3D" id="1.20.1070.10">
    <property type="entry name" value="Rhodopsin 7-helix transmembrane proteins"/>
    <property type="match status" value="1"/>
</dbReference>
<evidence type="ECO:0000256" key="3">
    <source>
        <dbReference type="ARBA" id="ARBA00022989"/>
    </source>
</evidence>
<evidence type="ECO:0000313" key="8">
    <source>
        <dbReference type="EMBL" id="CAC5415020.1"/>
    </source>
</evidence>
<dbReference type="GO" id="GO:0016020">
    <property type="term" value="C:membrane"/>
    <property type="evidence" value="ECO:0007669"/>
    <property type="project" value="UniProtKB-SubCell"/>
</dbReference>
<dbReference type="Proteomes" id="UP000507470">
    <property type="component" value="Unassembled WGS sequence"/>
</dbReference>
<keyword evidence="6" id="KW-0732">Signal</keyword>
<comment type="subcellular location">
    <subcellularLocation>
        <location evidence="1">Membrane</location>
    </subcellularLocation>
</comment>
<feature type="transmembrane region" description="Helical" evidence="5">
    <location>
        <begin position="137"/>
        <end position="156"/>
    </location>
</feature>